<evidence type="ECO:0000256" key="1">
    <source>
        <dbReference type="ARBA" id="ARBA00005817"/>
    </source>
</evidence>
<dbReference type="SMART" id="SM00893">
    <property type="entry name" value="ETF"/>
    <property type="match status" value="1"/>
</dbReference>
<dbReference type="InterPro" id="IPR029035">
    <property type="entry name" value="DHS-like_NAD/FAD-binding_dom"/>
</dbReference>
<comment type="similarity">
    <text evidence="1">Belongs to the ETF alpha-subunit/FixB family.</text>
</comment>
<keyword evidence="6" id="KW-1185">Reference proteome</keyword>
<gene>
    <name evidence="5" type="ORF">EFB08_05910</name>
</gene>
<feature type="binding site" evidence="3">
    <location>
        <begin position="268"/>
        <end position="275"/>
    </location>
    <ligand>
        <name>FAD</name>
        <dbReference type="ChEBI" id="CHEBI:57692"/>
    </ligand>
</feature>
<keyword evidence="3" id="KW-0285">Flavoprotein</keyword>
<dbReference type="PANTHER" id="PTHR43153:SF1">
    <property type="entry name" value="ELECTRON TRANSFER FLAVOPROTEIN SUBUNIT ALPHA, MITOCHONDRIAL"/>
    <property type="match status" value="1"/>
</dbReference>
<dbReference type="SUPFAM" id="SSF52467">
    <property type="entry name" value="DHS-like NAD/FAD-binding domain"/>
    <property type="match status" value="1"/>
</dbReference>
<dbReference type="GO" id="GO:0009055">
    <property type="term" value="F:electron transfer activity"/>
    <property type="evidence" value="ECO:0007669"/>
    <property type="project" value="InterPro"/>
</dbReference>
<dbReference type="Proteomes" id="UP000272117">
    <property type="component" value="Unassembled WGS sequence"/>
</dbReference>
<dbReference type="GO" id="GO:0050660">
    <property type="term" value="F:flavin adenine dinucleotide binding"/>
    <property type="evidence" value="ECO:0007669"/>
    <property type="project" value="InterPro"/>
</dbReference>
<dbReference type="RefSeq" id="WP_123126026.1">
    <property type="nucleotide sequence ID" value="NZ_RJJD01000003.1"/>
</dbReference>
<keyword evidence="2" id="KW-0249">Electron transport</keyword>
<comment type="cofactor">
    <cofactor evidence="3">
        <name>FAD</name>
        <dbReference type="ChEBI" id="CHEBI:57692"/>
    </cofactor>
    <text evidence="3">Binds 1 FAD per dimer.</text>
</comment>
<dbReference type="Gene3D" id="3.40.50.620">
    <property type="entry name" value="HUPs"/>
    <property type="match status" value="1"/>
</dbReference>
<dbReference type="InterPro" id="IPR001308">
    <property type="entry name" value="ETF_a/FixB"/>
</dbReference>
<organism evidence="5 6">
    <name type="scientific">Rufibacter latericius</name>
    <dbReference type="NCBI Taxonomy" id="2487040"/>
    <lineage>
        <taxon>Bacteria</taxon>
        <taxon>Pseudomonadati</taxon>
        <taxon>Bacteroidota</taxon>
        <taxon>Cytophagia</taxon>
        <taxon>Cytophagales</taxon>
        <taxon>Hymenobacteraceae</taxon>
        <taxon>Rufibacter</taxon>
    </lineage>
</organism>
<feature type="binding site" evidence="3">
    <location>
        <position position="212"/>
    </location>
    <ligand>
        <name>FAD</name>
        <dbReference type="ChEBI" id="CHEBI:57692"/>
    </ligand>
</feature>
<dbReference type="Gene3D" id="3.40.50.1220">
    <property type="entry name" value="TPP-binding domain"/>
    <property type="match status" value="1"/>
</dbReference>
<dbReference type="PIRSF" id="PIRSF000089">
    <property type="entry name" value="Electra_flavoP_a"/>
    <property type="match status" value="1"/>
</dbReference>
<dbReference type="InterPro" id="IPR014730">
    <property type="entry name" value="ETF_a/b_N"/>
</dbReference>
<sequence length="324" mass="33392">MSVLVVIECANGEVKKSSLEAASYGSKVASALGTSATAVAIGDVQADALTRLGEQGISKVLLDNDTRLQDFVAAAYVKVIAKAAESENSTVIVLSNSNIGAAIGSRLAVKLGASLATNVVSLPQINGSSFTVRRGVFSGKAFSDVELTSDKKIIAVKKNALDIDSTAGGTATVENFSADLSEADFATAPKETIRQSGDILLTEADLVVSGGRGLKGPENWHLIEDLAKELGAATACSKPVADVGWRPHHEHVGQTGITVSPNLYIAVGISGAIQHLAGVNSSKVIVVINKDPEAPFFKAADYGIVGDATEVVPKLIEAAKALDK</sequence>
<dbReference type="InterPro" id="IPR014729">
    <property type="entry name" value="Rossmann-like_a/b/a_fold"/>
</dbReference>
<dbReference type="OrthoDB" id="9770286at2"/>
<evidence type="ECO:0000256" key="2">
    <source>
        <dbReference type="ARBA" id="ARBA00022982"/>
    </source>
</evidence>
<dbReference type="PANTHER" id="PTHR43153">
    <property type="entry name" value="ELECTRON TRANSFER FLAVOPROTEIN ALPHA"/>
    <property type="match status" value="1"/>
</dbReference>
<dbReference type="InterPro" id="IPR014731">
    <property type="entry name" value="ETF_asu_C"/>
</dbReference>
<protein>
    <submittedName>
        <fullName evidence="5">Electron transfer flavoprotein subunit alpha/FixB family protein</fullName>
    </submittedName>
</protein>
<reference evidence="5 6" key="1">
    <citation type="submission" date="2018-11" db="EMBL/GenBank/DDBJ databases">
        <title>Rufibacter latericius sp. nov., isolated from water in Baiyang Lake.</title>
        <authorList>
            <person name="Yang Y."/>
        </authorList>
    </citation>
    <scope>NUCLEOTIDE SEQUENCE [LARGE SCALE GENOMIC DNA]</scope>
    <source>
        <strain evidence="5 6">R-22-1c-1</strain>
    </source>
</reference>
<dbReference type="Pfam" id="PF00766">
    <property type="entry name" value="ETF_alpha"/>
    <property type="match status" value="1"/>
</dbReference>
<keyword evidence="3" id="KW-0274">FAD</keyword>
<keyword evidence="2" id="KW-0813">Transport</keyword>
<evidence type="ECO:0000256" key="3">
    <source>
        <dbReference type="PIRSR" id="PIRSR000089-1"/>
    </source>
</evidence>
<dbReference type="Pfam" id="PF01012">
    <property type="entry name" value="ETF"/>
    <property type="match status" value="1"/>
</dbReference>
<evidence type="ECO:0000313" key="5">
    <source>
        <dbReference type="EMBL" id="RNI28968.1"/>
    </source>
</evidence>
<accession>A0A3M9MW31</accession>
<dbReference type="GO" id="GO:0033539">
    <property type="term" value="P:fatty acid beta-oxidation using acyl-CoA dehydrogenase"/>
    <property type="evidence" value="ECO:0007669"/>
    <property type="project" value="TreeGrafter"/>
</dbReference>
<feature type="domain" description="Electron transfer flavoprotein alpha/beta-subunit N-terminal" evidence="4">
    <location>
        <begin position="3"/>
        <end position="189"/>
    </location>
</feature>
<dbReference type="SUPFAM" id="SSF52402">
    <property type="entry name" value="Adenine nucleotide alpha hydrolases-like"/>
    <property type="match status" value="1"/>
</dbReference>
<comment type="caution">
    <text evidence="5">The sequence shown here is derived from an EMBL/GenBank/DDBJ whole genome shotgun (WGS) entry which is preliminary data.</text>
</comment>
<evidence type="ECO:0000313" key="6">
    <source>
        <dbReference type="Proteomes" id="UP000272117"/>
    </source>
</evidence>
<proteinExistence type="inferred from homology"/>
<evidence type="ECO:0000259" key="4">
    <source>
        <dbReference type="SMART" id="SM00893"/>
    </source>
</evidence>
<dbReference type="AlphaFoldDB" id="A0A3M9MW31"/>
<feature type="binding site" evidence="3">
    <location>
        <position position="289"/>
    </location>
    <ligand>
        <name>FAD</name>
        <dbReference type="ChEBI" id="CHEBI:57692"/>
    </ligand>
</feature>
<name>A0A3M9MW31_9BACT</name>
<dbReference type="EMBL" id="RJJD01000003">
    <property type="protein sequence ID" value="RNI28968.1"/>
    <property type="molecule type" value="Genomic_DNA"/>
</dbReference>